<dbReference type="AlphaFoldDB" id="A0A8T9C4B8"/>
<evidence type="ECO:0000313" key="3">
    <source>
        <dbReference type="Proteomes" id="UP000469558"/>
    </source>
</evidence>
<keyword evidence="1" id="KW-0812">Transmembrane</keyword>
<feature type="transmembrane region" description="Helical" evidence="1">
    <location>
        <begin position="6"/>
        <end position="31"/>
    </location>
</feature>
<reference evidence="2 3" key="1">
    <citation type="submission" date="2018-05" db="EMBL/GenBank/DDBJ databases">
        <title>Genome sequencing and assembly of the regulated plant pathogen Lachnellula willkommii and related sister species for the development of diagnostic species identification markers.</title>
        <authorList>
            <person name="Giroux E."/>
            <person name="Bilodeau G."/>
        </authorList>
    </citation>
    <scope>NUCLEOTIDE SEQUENCE [LARGE SCALE GENOMIC DNA]</scope>
    <source>
        <strain evidence="2 3">CBS 268.59</strain>
    </source>
</reference>
<sequence length="115" mass="12744">MPEVPGVLLAAMALVSQHIIVTVIGASILLYEKELQQGGIIPRNSTLSNADLRANSLASYPGPRLWAFSNFPNSIGRVQGLMWIRLKRAHDTYWTVVRSAPTELSFISHEVWSDV</sequence>
<dbReference type="OrthoDB" id="3945418at2759"/>
<keyword evidence="1" id="KW-1133">Transmembrane helix</keyword>
<comment type="caution">
    <text evidence="2">The sequence shown here is derived from an EMBL/GenBank/DDBJ whole genome shotgun (WGS) entry which is preliminary data.</text>
</comment>
<evidence type="ECO:0000313" key="2">
    <source>
        <dbReference type="EMBL" id="TVY80529.1"/>
    </source>
</evidence>
<organism evidence="2 3">
    <name type="scientific">Lachnellula suecica</name>
    <dbReference type="NCBI Taxonomy" id="602035"/>
    <lineage>
        <taxon>Eukaryota</taxon>
        <taxon>Fungi</taxon>
        <taxon>Dikarya</taxon>
        <taxon>Ascomycota</taxon>
        <taxon>Pezizomycotina</taxon>
        <taxon>Leotiomycetes</taxon>
        <taxon>Helotiales</taxon>
        <taxon>Lachnaceae</taxon>
        <taxon>Lachnellula</taxon>
    </lineage>
</organism>
<protein>
    <submittedName>
        <fullName evidence="2">Uncharacterized protein</fullName>
    </submittedName>
</protein>
<proteinExistence type="predicted"/>
<accession>A0A8T9C4B8</accession>
<name>A0A8T9C4B8_9HELO</name>
<keyword evidence="3" id="KW-1185">Reference proteome</keyword>
<evidence type="ECO:0000256" key="1">
    <source>
        <dbReference type="SAM" id="Phobius"/>
    </source>
</evidence>
<gene>
    <name evidence="2" type="ORF">LSUE1_G003420</name>
</gene>
<dbReference type="EMBL" id="QGMK01000667">
    <property type="protein sequence ID" value="TVY80529.1"/>
    <property type="molecule type" value="Genomic_DNA"/>
</dbReference>
<dbReference type="Proteomes" id="UP000469558">
    <property type="component" value="Unassembled WGS sequence"/>
</dbReference>
<keyword evidence="1" id="KW-0472">Membrane</keyword>